<dbReference type="InterPro" id="IPR025597">
    <property type="entry name" value="DUF4345"/>
</dbReference>
<proteinExistence type="predicted"/>
<keyword evidence="1" id="KW-0812">Transmembrane</keyword>
<protein>
    <recommendedName>
        <fullName evidence="5">DUF4345 domain-containing protein</fullName>
    </recommendedName>
</protein>
<feature type="transmembrane region" description="Helical" evidence="1">
    <location>
        <begin position="103"/>
        <end position="120"/>
    </location>
</feature>
<dbReference type="AlphaFoldDB" id="A0A4V6IC28"/>
<evidence type="ECO:0000313" key="3">
    <source>
        <dbReference type="EMBL" id="VFA97893.1"/>
    </source>
</evidence>
<evidence type="ECO:0008006" key="5">
    <source>
        <dbReference type="Google" id="ProtNLM"/>
    </source>
</evidence>
<gene>
    <name evidence="3" type="ORF">NCTC10797_01658</name>
</gene>
<dbReference type="Proteomes" id="UP000290439">
    <property type="component" value="Chromosome"/>
</dbReference>
<name>A0A4V6IC28_9NOCA</name>
<keyword evidence="1" id="KW-0472">Membrane</keyword>
<keyword evidence="1" id="KW-1133">Transmembrane helix</keyword>
<evidence type="ECO:0000313" key="4">
    <source>
        <dbReference type="Proteomes" id="UP000290439"/>
    </source>
</evidence>
<organism evidence="3 4">
    <name type="scientific">Nocardia cyriacigeorgica</name>
    <dbReference type="NCBI Taxonomy" id="135487"/>
    <lineage>
        <taxon>Bacteria</taxon>
        <taxon>Bacillati</taxon>
        <taxon>Actinomycetota</taxon>
        <taxon>Actinomycetes</taxon>
        <taxon>Mycobacteriales</taxon>
        <taxon>Nocardiaceae</taxon>
        <taxon>Nocardia</taxon>
    </lineage>
</organism>
<feature type="transmembrane region" description="Helical" evidence="1">
    <location>
        <begin position="71"/>
        <end position="91"/>
    </location>
</feature>
<evidence type="ECO:0000256" key="1">
    <source>
        <dbReference type="SAM" id="Phobius"/>
    </source>
</evidence>
<accession>A0A4V6IC28</accession>
<keyword evidence="2" id="KW-0732">Signal</keyword>
<reference evidence="3 4" key="1">
    <citation type="submission" date="2019-02" db="EMBL/GenBank/DDBJ databases">
        <authorList>
            <consortium name="Pathogen Informatics"/>
        </authorList>
    </citation>
    <scope>NUCLEOTIDE SEQUENCE [LARGE SCALE GENOMIC DNA]</scope>
    <source>
        <strain evidence="3 4">3012STDY6756504</strain>
    </source>
</reference>
<sequence length="121" mass="12349">MRILVLALAAVFFGGMAFYAFAAPASLARPFRLEVGSAESRSEIRAVYGGFGLAMALVLGWSAAGESAAHSGAATAVGVALAGMAGGRVVSRMRDGPTAFYPIWFYFLVETVGAGAILAVA</sequence>
<dbReference type="Pfam" id="PF14248">
    <property type="entry name" value="DUF4345"/>
    <property type="match status" value="1"/>
</dbReference>
<dbReference type="EMBL" id="LR215973">
    <property type="protein sequence ID" value="VFA97893.1"/>
    <property type="molecule type" value="Genomic_DNA"/>
</dbReference>
<feature type="chain" id="PRO_5020548025" description="DUF4345 domain-containing protein" evidence="2">
    <location>
        <begin position="23"/>
        <end position="121"/>
    </location>
</feature>
<feature type="signal peptide" evidence="2">
    <location>
        <begin position="1"/>
        <end position="22"/>
    </location>
</feature>
<feature type="transmembrane region" description="Helical" evidence="1">
    <location>
        <begin position="46"/>
        <end position="64"/>
    </location>
</feature>
<evidence type="ECO:0000256" key="2">
    <source>
        <dbReference type="SAM" id="SignalP"/>
    </source>
</evidence>